<evidence type="ECO:0000256" key="1">
    <source>
        <dbReference type="SAM" id="MobiDB-lite"/>
    </source>
</evidence>
<feature type="compositionally biased region" description="Polar residues" evidence="1">
    <location>
        <begin position="35"/>
        <end position="48"/>
    </location>
</feature>
<accession>A0A915PYI2</accession>
<name>A0A915PYI2_9BILA</name>
<feature type="region of interest" description="Disordered" evidence="1">
    <location>
        <begin position="30"/>
        <end position="89"/>
    </location>
</feature>
<feature type="compositionally biased region" description="Low complexity" evidence="1">
    <location>
        <begin position="59"/>
        <end position="80"/>
    </location>
</feature>
<sequence>MITNYVINEQNTRTHVNCEPLRRSRRSYVDESIRTHSNMQKSSESTGIHLSPESETESRCSGSGDSRSGMKLTTTMTTTTNDDDDDDGK</sequence>
<protein>
    <submittedName>
        <fullName evidence="3">Uncharacterized protein</fullName>
    </submittedName>
</protein>
<reference evidence="3" key="1">
    <citation type="submission" date="2022-11" db="UniProtKB">
        <authorList>
            <consortium name="WormBaseParasite"/>
        </authorList>
    </citation>
    <scope>IDENTIFICATION</scope>
</reference>
<evidence type="ECO:0000313" key="3">
    <source>
        <dbReference type="WBParaSite" id="sdigi.contig453.g8424.t1"/>
    </source>
</evidence>
<evidence type="ECO:0000313" key="2">
    <source>
        <dbReference type="Proteomes" id="UP000887581"/>
    </source>
</evidence>
<dbReference type="WBParaSite" id="sdigi.contig453.g8424.t1">
    <property type="protein sequence ID" value="sdigi.contig453.g8424.t1"/>
    <property type="gene ID" value="sdigi.contig453.g8424"/>
</dbReference>
<organism evidence="2 3">
    <name type="scientific">Setaria digitata</name>
    <dbReference type="NCBI Taxonomy" id="48799"/>
    <lineage>
        <taxon>Eukaryota</taxon>
        <taxon>Metazoa</taxon>
        <taxon>Ecdysozoa</taxon>
        <taxon>Nematoda</taxon>
        <taxon>Chromadorea</taxon>
        <taxon>Rhabditida</taxon>
        <taxon>Spirurina</taxon>
        <taxon>Spiruromorpha</taxon>
        <taxon>Filarioidea</taxon>
        <taxon>Setariidae</taxon>
        <taxon>Setaria</taxon>
    </lineage>
</organism>
<proteinExistence type="predicted"/>
<dbReference type="AlphaFoldDB" id="A0A915PYI2"/>
<dbReference type="Proteomes" id="UP000887581">
    <property type="component" value="Unplaced"/>
</dbReference>
<keyword evidence="2" id="KW-1185">Reference proteome</keyword>